<dbReference type="Proteomes" id="UP000500857">
    <property type="component" value="Chromosome"/>
</dbReference>
<keyword evidence="3" id="KW-1185">Reference proteome</keyword>
<gene>
    <name evidence="2" type="ORF">HCG48_21395</name>
</gene>
<dbReference type="KEGG" id="oxy:HCG48_21395"/>
<evidence type="ECO:0000313" key="2">
    <source>
        <dbReference type="EMBL" id="QIZ72839.1"/>
    </source>
</evidence>
<reference evidence="2 3" key="1">
    <citation type="submission" date="2020-04" db="EMBL/GenBank/DDBJ databases">
        <authorList>
            <person name="Basu S."/>
            <person name="Maruthanayagam V."/>
            <person name="Chakraborty S."/>
            <person name="Pramanik A."/>
            <person name="Mukherjee J."/>
            <person name="Brink B."/>
        </authorList>
    </citation>
    <scope>NUCLEOTIDE SEQUENCE [LARGE SCALE GENOMIC DNA]</scope>
    <source>
        <strain evidence="2 3">AP17</strain>
    </source>
</reference>
<organism evidence="2 3">
    <name type="scientific">Oxynema aestuarii AP17</name>
    <dbReference type="NCBI Taxonomy" id="2064643"/>
    <lineage>
        <taxon>Bacteria</taxon>
        <taxon>Bacillati</taxon>
        <taxon>Cyanobacteriota</taxon>
        <taxon>Cyanophyceae</taxon>
        <taxon>Oscillatoriophycideae</taxon>
        <taxon>Oscillatoriales</taxon>
        <taxon>Oscillatoriaceae</taxon>
        <taxon>Oxynema</taxon>
        <taxon>Oxynema aestuarii</taxon>
    </lineage>
</organism>
<protein>
    <submittedName>
        <fullName evidence="2">Uncharacterized protein</fullName>
    </submittedName>
</protein>
<dbReference type="RefSeq" id="WP_168570986.1">
    <property type="nucleotide sequence ID" value="NZ_CP051167.1"/>
</dbReference>
<proteinExistence type="predicted"/>
<evidence type="ECO:0000313" key="3">
    <source>
        <dbReference type="Proteomes" id="UP000500857"/>
    </source>
</evidence>
<accession>A0A6H1U5D5</accession>
<dbReference type="AlphaFoldDB" id="A0A6H1U5D5"/>
<evidence type="ECO:0000256" key="1">
    <source>
        <dbReference type="SAM" id="MobiDB-lite"/>
    </source>
</evidence>
<sequence length="163" mass="17920">MDLNQQIQLLTENAPQDGKTPGIVAAIAPVLKSVAGQLRHREYYLLQSLDSRWVVTTLSNRAHPDVEKRAIYAFPSLKDATNHAIAPKDAGTIAVAVPVTHILFQMVAIDAVDSLVFFETPGDFSTGIEVSRETLQQSIRAELQKHLQKRSSPQESQLPPDLA</sequence>
<feature type="region of interest" description="Disordered" evidence="1">
    <location>
        <begin position="143"/>
        <end position="163"/>
    </location>
</feature>
<dbReference type="EMBL" id="CP051167">
    <property type="protein sequence ID" value="QIZ72839.1"/>
    <property type="molecule type" value="Genomic_DNA"/>
</dbReference>
<name>A0A6H1U5D5_9CYAN</name>